<keyword evidence="4 10" id="KW-0808">Transferase</keyword>
<dbReference type="GO" id="GO:0005975">
    <property type="term" value="P:carbohydrate metabolic process"/>
    <property type="evidence" value="ECO:0007669"/>
    <property type="project" value="InterPro"/>
</dbReference>
<dbReference type="GO" id="GO:0071555">
    <property type="term" value="P:cell wall organization"/>
    <property type="evidence" value="ECO:0007669"/>
    <property type="project" value="UniProtKB-KW"/>
</dbReference>
<organism evidence="13 14">
    <name type="scientific">Anaerofustis stercorihominis</name>
    <dbReference type="NCBI Taxonomy" id="214853"/>
    <lineage>
        <taxon>Bacteria</taxon>
        <taxon>Bacillati</taxon>
        <taxon>Bacillota</taxon>
        <taxon>Clostridia</taxon>
        <taxon>Eubacteriales</taxon>
        <taxon>Eubacteriaceae</taxon>
        <taxon>Anaerofustis</taxon>
    </lineage>
</organism>
<evidence type="ECO:0000256" key="5">
    <source>
        <dbReference type="ARBA" id="ARBA00022960"/>
    </source>
</evidence>
<feature type="binding site" evidence="10">
    <location>
        <position position="302"/>
    </location>
    <ligand>
        <name>UDP-N-acetyl-alpha-D-glucosamine</name>
        <dbReference type="ChEBI" id="CHEBI:57705"/>
    </ligand>
</feature>
<evidence type="ECO:0000313" key="13">
    <source>
        <dbReference type="EMBL" id="RGD74103.1"/>
    </source>
</evidence>
<evidence type="ECO:0000313" key="14">
    <source>
        <dbReference type="Proteomes" id="UP000261212"/>
    </source>
</evidence>
<comment type="catalytic activity">
    <reaction evidence="10">
        <text>di-trans,octa-cis-undecaprenyl diphospho-N-acetyl-alpha-D-muramoyl-L-alanyl-D-glutamyl-meso-2,6-diaminopimeloyl-D-alanyl-D-alanine + UDP-N-acetyl-alpha-D-glucosamine = di-trans,octa-cis-undecaprenyl diphospho-[N-acetyl-alpha-D-glucosaminyl-(1-&gt;4)]-N-acetyl-alpha-D-muramoyl-L-alanyl-D-glutamyl-meso-2,6-diaminopimeloyl-D-alanyl-D-alanine + UDP + H(+)</text>
        <dbReference type="Rhea" id="RHEA:31227"/>
        <dbReference type="ChEBI" id="CHEBI:15378"/>
        <dbReference type="ChEBI" id="CHEBI:57705"/>
        <dbReference type="ChEBI" id="CHEBI:58223"/>
        <dbReference type="ChEBI" id="CHEBI:61387"/>
        <dbReference type="ChEBI" id="CHEBI:61388"/>
        <dbReference type="EC" id="2.4.1.227"/>
    </reaction>
</comment>
<dbReference type="EMBL" id="QUSM01000003">
    <property type="protein sequence ID" value="RGD74103.1"/>
    <property type="molecule type" value="Genomic_DNA"/>
</dbReference>
<dbReference type="PANTHER" id="PTHR21015">
    <property type="entry name" value="UDP-N-ACETYLGLUCOSAMINE--N-ACETYLMURAMYL-(PENTAPEPTIDE) PYROPHOSPHORYL-UNDECAPRENOL N-ACETYLGLUCOSAMINE TRANSFERASE 1"/>
    <property type="match status" value="1"/>
</dbReference>
<evidence type="ECO:0000256" key="10">
    <source>
        <dbReference type="HAMAP-Rule" id="MF_00033"/>
    </source>
</evidence>
<evidence type="ECO:0000256" key="6">
    <source>
        <dbReference type="ARBA" id="ARBA00022984"/>
    </source>
</evidence>
<feature type="binding site" evidence="10">
    <location>
        <position position="197"/>
    </location>
    <ligand>
        <name>UDP-N-acetyl-alpha-D-glucosamine</name>
        <dbReference type="ChEBI" id="CHEBI:57705"/>
    </ligand>
</feature>
<dbReference type="EC" id="2.4.1.227" evidence="10"/>
<keyword evidence="1 10" id="KW-1003">Cell membrane</keyword>
<feature type="binding site" evidence="10">
    <location>
        <position position="167"/>
    </location>
    <ligand>
        <name>UDP-N-acetyl-alpha-D-glucosamine</name>
        <dbReference type="ChEBI" id="CHEBI:57705"/>
    </ligand>
</feature>
<name>A0A3E3DXY5_9FIRM</name>
<reference evidence="13 14" key="1">
    <citation type="submission" date="2018-08" db="EMBL/GenBank/DDBJ databases">
        <title>A genome reference for cultivated species of the human gut microbiota.</title>
        <authorList>
            <person name="Zou Y."/>
            <person name="Xue W."/>
            <person name="Luo G."/>
        </authorList>
    </citation>
    <scope>NUCLEOTIDE SEQUENCE [LARGE SCALE GENOMIC DNA]</scope>
    <source>
        <strain evidence="13 14">AM25-6</strain>
    </source>
</reference>
<keyword evidence="7 10" id="KW-0472">Membrane</keyword>
<sequence length="369" mass="40940">MKILIAGGGTGGHIYPAVAIANQIKYEHPDAEIMFGGRMDCMEADIVPKAGYKLSSIRIYGFERYYSKLQKAGVFIKMFRGFNDARKLVKEFDPDVVIGTGGFVSGPVVLAGALKGKPTLIHEQNATPGFTTKTLSKWANVVCSSFENTKEFVKYPDRVVHTGNPVRREFGLYNREIARKTLEVDKNRRVIVCFGGSLGAKNLNDSMLYLIDKYKNRDDVYIYHVTGKAGYDEFMENASKQGINFGEIHNVEIKDYVYDMPLLLNAADLVIARSGAGAIAEITYVGLAGIYIPYPLAADDHQRKNAEEVEKAGAGIMILDKDLSAVKLAGEVDKILDNEELLKQMSYRAKLLSNRNSAEMIVDEIEKLL</sequence>
<dbReference type="SUPFAM" id="SSF53756">
    <property type="entry name" value="UDP-Glycosyltransferase/glycogen phosphorylase"/>
    <property type="match status" value="1"/>
</dbReference>
<dbReference type="CDD" id="cd03785">
    <property type="entry name" value="GT28_MurG"/>
    <property type="match status" value="1"/>
</dbReference>
<keyword evidence="9 10" id="KW-0961">Cell wall biogenesis/degradation</keyword>
<feature type="domain" description="Glycosyltransferase family 28 N-terminal" evidence="11">
    <location>
        <begin position="3"/>
        <end position="142"/>
    </location>
</feature>
<evidence type="ECO:0000259" key="12">
    <source>
        <dbReference type="Pfam" id="PF04101"/>
    </source>
</evidence>
<evidence type="ECO:0000256" key="2">
    <source>
        <dbReference type="ARBA" id="ARBA00022618"/>
    </source>
</evidence>
<dbReference type="PANTHER" id="PTHR21015:SF22">
    <property type="entry name" value="GLYCOSYLTRANSFERASE"/>
    <property type="match status" value="1"/>
</dbReference>
<evidence type="ECO:0000256" key="7">
    <source>
        <dbReference type="ARBA" id="ARBA00023136"/>
    </source>
</evidence>
<comment type="pathway">
    <text evidence="10">Cell wall biogenesis; peptidoglycan biosynthesis.</text>
</comment>
<dbReference type="GO" id="GO:0009252">
    <property type="term" value="P:peptidoglycan biosynthetic process"/>
    <property type="evidence" value="ECO:0007669"/>
    <property type="project" value="UniProtKB-UniRule"/>
</dbReference>
<dbReference type="Gene3D" id="3.40.50.2000">
    <property type="entry name" value="Glycogen Phosphorylase B"/>
    <property type="match status" value="2"/>
</dbReference>
<dbReference type="UniPathway" id="UPA00219"/>
<comment type="subcellular location">
    <subcellularLocation>
        <location evidence="10">Cell membrane</location>
        <topology evidence="10">Peripheral membrane protein</topology>
        <orientation evidence="10">Cytoplasmic side</orientation>
    </subcellularLocation>
</comment>
<comment type="function">
    <text evidence="10">Cell wall formation. Catalyzes the transfer of a GlcNAc subunit on undecaprenyl-pyrophosphoryl-MurNAc-pentapeptide (lipid intermediate I) to form undecaprenyl-pyrophosphoryl-MurNAc-(pentapeptide)GlcNAc (lipid intermediate II).</text>
</comment>
<dbReference type="InterPro" id="IPR006009">
    <property type="entry name" value="GlcNAc_MurG"/>
</dbReference>
<dbReference type="NCBIfam" id="TIGR01133">
    <property type="entry name" value="murG"/>
    <property type="match status" value="1"/>
</dbReference>
<evidence type="ECO:0000256" key="9">
    <source>
        <dbReference type="ARBA" id="ARBA00023316"/>
    </source>
</evidence>
<keyword evidence="3 10" id="KW-0328">Glycosyltransferase</keyword>
<keyword evidence="6 10" id="KW-0573">Peptidoglycan synthesis</keyword>
<dbReference type="InterPro" id="IPR004276">
    <property type="entry name" value="GlycoTrans_28_N"/>
</dbReference>
<comment type="caution">
    <text evidence="10">Lacks conserved residue(s) required for the propagation of feature annotation.</text>
</comment>
<keyword evidence="2 10" id="KW-0132">Cell division</keyword>
<dbReference type="AlphaFoldDB" id="A0A3E3DXY5"/>
<dbReference type="RefSeq" id="WP_117531951.1">
    <property type="nucleotide sequence ID" value="NZ_QUSM01000003.1"/>
</dbReference>
<keyword evidence="5 10" id="KW-0133">Cell shape</keyword>
<dbReference type="HAMAP" id="MF_00033">
    <property type="entry name" value="MurG"/>
    <property type="match status" value="1"/>
</dbReference>
<evidence type="ECO:0000256" key="4">
    <source>
        <dbReference type="ARBA" id="ARBA00022679"/>
    </source>
</evidence>
<dbReference type="GO" id="GO:0008360">
    <property type="term" value="P:regulation of cell shape"/>
    <property type="evidence" value="ECO:0007669"/>
    <property type="project" value="UniProtKB-KW"/>
</dbReference>
<dbReference type="GO" id="GO:0051301">
    <property type="term" value="P:cell division"/>
    <property type="evidence" value="ECO:0007669"/>
    <property type="project" value="UniProtKB-KW"/>
</dbReference>
<dbReference type="Pfam" id="PF03033">
    <property type="entry name" value="Glyco_transf_28"/>
    <property type="match status" value="1"/>
</dbReference>
<evidence type="ECO:0000259" key="11">
    <source>
        <dbReference type="Pfam" id="PF03033"/>
    </source>
</evidence>
<dbReference type="GO" id="GO:0050511">
    <property type="term" value="F:undecaprenyldiphospho-muramoylpentapeptide beta-N-acetylglucosaminyltransferase activity"/>
    <property type="evidence" value="ECO:0007669"/>
    <property type="project" value="UniProtKB-UniRule"/>
</dbReference>
<comment type="similarity">
    <text evidence="10">Belongs to the glycosyltransferase 28 family. MurG subfamily.</text>
</comment>
<dbReference type="Proteomes" id="UP000261212">
    <property type="component" value="Unassembled WGS sequence"/>
</dbReference>
<dbReference type="InterPro" id="IPR007235">
    <property type="entry name" value="Glyco_trans_28_C"/>
</dbReference>
<proteinExistence type="inferred from homology"/>
<dbReference type="GO" id="GO:0051991">
    <property type="term" value="F:UDP-N-acetyl-D-glucosamine:N-acetylmuramoyl-L-alanyl-D-glutamyl-meso-2,6-diaminopimelyl-D-alanyl-D-alanine-diphosphoundecaprenol 4-beta-N-acetylglucosaminlytransferase activity"/>
    <property type="evidence" value="ECO:0007669"/>
    <property type="project" value="RHEA"/>
</dbReference>
<accession>A0A3E3DXY5</accession>
<feature type="binding site" evidence="10">
    <location>
        <position position="125"/>
    </location>
    <ligand>
        <name>UDP-N-acetyl-alpha-D-glucosamine</name>
        <dbReference type="ChEBI" id="CHEBI:57705"/>
    </ligand>
</feature>
<evidence type="ECO:0000256" key="1">
    <source>
        <dbReference type="ARBA" id="ARBA00022475"/>
    </source>
</evidence>
<protein>
    <recommendedName>
        <fullName evidence="10">UDP-N-acetylglucosamine--N-acetylmuramyl-(pentapeptide) pyrophosphoryl-undecaprenol N-acetylglucosamine transferase</fullName>
        <ecNumber evidence="10">2.4.1.227</ecNumber>
    </recommendedName>
    <alternativeName>
        <fullName evidence="10">Undecaprenyl-PP-MurNAc-pentapeptide-UDPGlcNAc GlcNAc transferase</fullName>
    </alternativeName>
</protein>
<feature type="domain" description="Glycosyl transferase family 28 C-terminal" evidence="12">
    <location>
        <begin position="190"/>
        <end position="356"/>
    </location>
</feature>
<dbReference type="Pfam" id="PF04101">
    <property type="entry name" value="Glyco_tran_28_C"/>
    <property type="match status" value="1"/>
</dbReference>
<keyword evidence="8 10" id="KW-0131">Cell cycle</keyword>
<evidence type="ECO:0000256" key="3">
    <source>
        <dbReference type="ARBA" id="ARBA00022676"/>
    </source>
</evidence>
<evidence type="ECO:0000256" key="8">
    <source>
        <dbReference type="ARBA" id="ARBA00023306"/>
    </source>
</evidence>
<feature type="binding site" evidence="10">
    <location>
        <begin position="10"/>
        <end position="12"/>
    </location>
    <ligand>
        <name>UDP-N-acetyl-alpha-D-glucosamine</name>
        <dbReference type="ChEBI" id="CHEBI:57705"/>
    </ligand>
</feature>
<dbReference type="GO" id="GO:0005886">
    <property type="term" value="C:plasma membrane"/>
    <property type="evidence" value="ECO:0007669"/>
    <property type="project" value="UniProtKB-SubCell"/>
</dbReference>
<comment type="caution">
    <text evidence="13">The sequence shown here is derived from an EMBL/GenBank/DDBJ whole genome shotgun (WGS) entry which is preliminary data.</text>
</comment>
<gene>
    <name evidence="10 13" type="primary">murG</name>
    <name evidence="13" type="ORF">DW687_04870</name>
</gene>